<dbReference type="GO" id="GO:0007021">
    <property type="term" value="P:tubulin complex assembly"/>
    <property type="evidence" value="ECO:0000318"/>
    <property type="project" value="GO_Central"/>
</dbReference>
<evidence type="ECO:0000256" key="1">
    <source>
        <dbReference type="ARBA" id="ARBA00006806"/>
    </source>
</evidence>
<dbReference type="InParanoid" id="A0A2K1JRS9"/>
<dbReference type="InterPro" id="IPR004226">
    <property type="entry name" value="TBCA"/>
</dbReference>
<comment type="similarity">
    <text evidence="1 3">Belongs to the TBCA family.</text>
</comment>
<reference evidence="4 6" key="1">
    <citation type="journal article" date="2008" name="Science">
        <title>The Physcomitrella genome reveals evolutionary insights into the conquest of land by plants.</title>
        <authorList>
            <person name="Rensing S."/>
            <person name="Lang D."/>
            <person name="Zimmer A."/>
            <person name="Terry A."/>
            <person name="Salamov A."/>
            <person name="Shapiro H."/>
            <person name="Nishiyama T."/>
            <person name="Perroud P.-F."/>
            <person name="Lindquist E."/>
            <person name="Kamisugi Y."/>
            <person name="Tanahashi T."/>
            <person name="Sakakibara K."/>
            <person name="Fujita T."/>
            <person name="Oishi K."/>
            <person name="Shin-I T."/>
            <person name="Kuroki Y."/>
            <person name="Toyoda A."/>
            <person name="Suzuki Y."/>
            <person name="Hashimoto A."/>
            <person name="Yamaguchi K."/>
            <person name="Sugano A."/>
            <person name="Kohara Y."/>
            <person name="Fujiyama A."/>
            <person name="Anterola A."/>
            <person name="Aoki S."/>
            <person name="Ashton N."/>
            <person name="Barbazuk W.B."/>
            <person name="Barker E."/>
            <person name="Bennetzen J."/>
            <person name="Bezanilla M."/>
            <person name="Blankenship R."/>
            <person name="Cho S.H."/>
            <person name="Dutcher S."/>
            <person name="Estelle M."/>
            <person name="Fawcett J.A."/>
            <person name="Gundlach H."/>
            <person name="Hanada K."/>
            <person name="Heyl A."/>
            <person name="Hicks K.A."/>
            <person name="Hugh J."/>
            <person name="Lohr M."/>
            <person name="Mayer K."/>
            <person name="Melkozernov A."/>
            <person name="Murata T."/>
            <person name="Nelson D."/>
            <person name="Pils B."/>
            <person name="Prigge M."/>
            <person name="Reiss B."/>
            <person name="Renner T."/>
            <person name="Rombauts S."/>
            <person name="Rushton P."/>
            <person name="Sanderfoot A."/>
            <person name="Schween G."/>
            <person name="Shiu S.-H."/>
            <person name="Stueber K."/>
            <person name="Theodoulou F.L."/>
            <person name="Tu H."/>
            <person name="Van de Peer Y."/>
            <person name="Verrier P.J."/>
            <person name="Waters E."/>
            <person name="Wood A."/>
            <person name="Yang L."/>
            <person name="Cove D."/>
            <person name="Cuming A."/>
            <person name="Hasebe M."/>
            <person name="Lucas S."/>
            <person name="Mishler D.B."/>
            <person name="Reski R."/>
            <person name="Grigoriev I."/>
            <person name="Quatrano R.S."/>
            <person name="Boore J.L."/>
        </authorList>
    </citation>
    <scope>NUCLEOTIDE SEQUENCE [LARGE SCALE GENOMIC DNA]</scope>
    <source>
        <strain evidence="5 6">cv. Gransden 2004</strain>
    </source>
</reference>
<comment type="subunit">
    <text evidence="3">Supercomplex made of cofactors A to E. Cofactors A and D function by capturing and stabilizing tubulin in a quasi-native conformation. Cofactor E binds to the cofactor D-tubulin complex; interaction with cofactor C then causes the release of tubulin polypeptides that are committed to the native state.</text>
</comment>
<reference evidence="5" key="3">
    <citation type="submission" date="2020-12" db="UniProtKB">
        <authorList>
            <consortium name="EnsemblPlants"/>
        </authorList>
    </citation>
    <scope>IDENTIFICATION</scope>
</reference>
<reference evidence="4 6" key="2">
    <citation type="journal article" date="2018" name="Plant J.">
        <title>The Physcomitrella patens chromosome-scale assembly reveals moss genome structure and evolution.</title>
        <authorList>
            <person name="Lang D."/>
            <person name="Ullrich K.K."/>
            <person name="Murat F."/>
            <person name="Fuchs J."/>
            <person name="Jenkins J."/>
            <person name="Haas F.B."/>
            <person name="Piednoel M."/>
            <person name="Gundlach H."/>
            <person name="Van Bel M."/>
            <person name="Meyberg R."/>
            <person name="Vives C."/>
            <person name="Morata J."/>
            <person name="Symeonidi A."/>
            <person name="Hiss M."/>
            <person name="Muchero W."/>
            <person name="Kamisugi Y."/>
            <person name="Saleh O."/>
            <person name="Blanc G."/>
            <person name="Decker E.L."/>
            <person name="van Gessel N."/>
            <person name="Grimwood J."/>
            <person name="Hayes R.D."/>
            <person name="Graham S.W."/>
            <person name="Gunter L.E."/>
            <person name="McDaniel S.F."/>
            <person name="Hoernstein S.N.W."/>
            <person name="Larsson A."/>
            <person name="Li F.W."/>
            <person name="Perroud P.F."/>
            <person name="Phillips J."/>
            <person name="Ranjan P."/>
            <person name="Rokshar D.S."/>
            <person name="Rothfels C.J."/>
            <person name="Schneider L."/>
            <person name="Shu S."/>
            <person name="Stevenson D.W."/>
            <person name="Thummler F."/>
            <person name="Tillich M."/>
            <person name="Villarreal Aguilar J.C."/>
            <person name="Widiez T."/>
            <person name="Wong G.K."/>
            <person name="Wymore A."/>
            <person name="Zhang Y."/>
            <person name="Zimmer A.D."/>
            <person name="Quatrano R.S."/>
            <person name="Mayer K.F.X."/>
            <person name="Goodstein D."/>
            <person name="Casacuberta J.M."/>
            <person name="Vandepoele K."/>
            <person name="Reski R."/>
            <person name="Cuming A.C."/>
            <person name="Tuskan G.A."/>
            <person name="Maumus F."/>
            <person name="Salse J."/>
            <person name="Schmutz J."/>
            <person name="Rensing S.A."/>
        </authorList>
    </citation>
    <scope>NUCLEOTIDE SEQUENCE [LARGE SCALE GENOMIC DNA]</scope>
    <source>
        <strain evidence="5 6">cv. Gransden 2004</strain>
    </source>
</reference>
<dbReference type="PaxDb" id="3218-PP1S118_173V6.1"/>
<keyword evidence="6" id="KW-1185">Reference proteome</keyword>
<dbReference type="SUPFAM" id="SSF46988">
    <property type="entry name" value="Tubulin chaperone cofactor A"/>
    <property type="match status" value="1"/>
</dbReference>
<accession>A0A2K1JRS9</accession>
<keyword evidence="3" id="KW-0206">Cytoskeleton</keyword>
<proteinExistence type="inferred from homology"/>
<dbReference type="PANTHER" id="PTHR21500">
    <property type="entry name" value="TUBULIN-SPECIFIC CHAPERONE A"/>
    <property type="match status" value="1"/>
</dbReference>
<name>A0A2K1JRS9_PHYPA</name>
<dbReference type="InterPro" id="IPR036126">
    <property type="entry name" value="TBCA_sf"/>
</dbReference>
<keyword evidence="3" id="KW-0493">Microtubule</keyword>
<dbReference type="STRING" id="3218.A0A2K1JRS9"/>
<sequence>MANMKNLKIKTGVCKWLMKELQSYQSEADKECIKAKNMRRSHADPFDIKQQQNYLMREREREENVTRKDWILKNNCSEGLVLGTCCGGVELDNIQL</sequence>
<evidence type="ECO:0000256" key="2">
    <source>
        <dbReference type="ARBA" id="ARBA00023186"/>
    </source>
</evidence>
<dbReference type="GO" id="GO:0005874">
    <property type="term" value="C:microtubule"/>
    <property type="evidence" value="ECO:0007669"/>
    <property type="project" value="UniProtKB-KW"/>
</dbReference>
<dbReference type="GO" id="GO:0048487">
    <property type="term" value="F:beta-tubulin binding"/>
    <property type="evidence" value="ECO:0007669"/>
    <property type="project" value="InterPro"/>
</dbReference>
<evidence type="ECO:0000313" key="6">
    <source>
        <dbReference type="Proteomes" id="UP000006727"/>
    </source>
</evidence>
<dbReference type="AlphaFoldDB" id="A0A2K1JRS9"/>
<dbReference type="PANTHER" id="PTHR21500:SF0">
    <property type="entry name" value="TUBULIN-SPECIFIC CHAPERONE A"/>
    <property type="match status" value="1"/>
</dbReference>
<evidence type="ECO:0000313" key="4">
    <source>
        <dbReference type="EMBL" id="PNR44237.1"/>
    </source>
</evidence>
<dbReference type="GO" id="GO:0015630">
    <property type="term" value="C:microtubule cytoskeleton"/>
    <property type="evidence" value="ECO:0000318"/>
    <property type="project" value="GO_Central"/>
</dbReference>
<organism evidence="4">
    <name type="scientific">Physcomitrium patens</name>
    <name type="common">Spreading-leaved earth moss</name>
    <name type="synonym">Physcomitrella patens</name>
    <dbReference type="NCBI Taxonomy" id="3218"/>
    <lineage>
        <taxon>Eukaryota</taxon>
        <taxon>Viridiplantae</taxon>
        <taxon>Streptophyta</taxon>
        <taxon>Embryophyta</taxon>
        <taxon>Bryophyta</taxon>
        <taxon>Bryophytina</taxon>
        <taxon>Bryopsida</taxon>
        <taxon>Funariidae</taxon>
        <taxon>Funariales</taxon>
        <taxon>Funariaceae</taxon>
        <taxon>Physcomitrium</taxon>
    </lineage>
</organism>
<dbReference type="Gene3D" id="1.20.58.90">
    <property type="match status" value="1"/>
</dbReference>
<dbReference type="Gramene" id="Pp3c12_22810V3.1">
    <property type="protein sequence ID" value="Pp3c12_22810V3.1"/>
    <property type="gene ID" value="Pp3c12_22810"/>
</dbReference>
<dbReference type="GO" id="GO:0015631">
    <property type="term" value="F:tubulin binding"/>
    <property type="evidence" value="ECO:0000318"/>
    <property type="project" value="GO_Central"/>
</dbReference>
<evidence type="ECO:0000313" key="5">
    <source>
        <dbReference type="EnsemblPlants" id="Pp3c12_22810V3.1"/>
    </source>
</evidence>
<evidence type="ECO:0000256" key="3">
    <source>
        <dbReference type="RuleBase" id="RU364030"/>
    </source>
</evidence>
<dbReference type="EMBL" id="ABEU02000012">
    <property type="protein sequence ID" value="PNR44237.1"/>
    <property type="molecule type" value="Genomic_DNA"/>
</dbReference>
<keyword evidence="3" id="KW-0963">Cytoplasm</keyword>
<dbReference type="GO" id="GO:0007023">
    <property type="term" value="P:post-chaperonin tubulin folding pathway"/>
    <property type="evidence" value="ECO:0007669"/>
    <property type="project" value="UniProtKB-UniRule"/>
</dbReference>
<dbReference type="EnsemblPlants" id="Pp3c12_22810V3.1">
    <property type="protein sequence ID" value="Pp3c12_22810V3.1"/>
    <property type="gene ID" value="Pp3c12_22810"/>
</dbReference>
<dbReference type="GO" id="GO:0006457">
    <property type="term" value="P:protein folding"/>
    <property type="evidence" value="ECO:0000318"/>
    <property type="project" value="GO_Central"/>
</dbReference>
<keyword evidence="2 3" id="KW-0143">Chaperone</keyword>
<comment type="subcellular location">
    <subcellularLocation>
        <location evidence="3">Cytoplasm</location>
        <location evidence="3">Cytoskeleton</location>
    </subcellularLocation>
</comment>
<gene>
    <name evidence="4" type="ORF">PHYPA_016621</name>
</gene>
<protein>
    <recommendedName>
        <fullName evidence="3">Tubulin-specific chaperone A</fullName>
    </recommendedName>
</protein>
<dbReference type="Pfam" id="PF02970">
    <property type="entry name" value="TBCA"/>
    <property type="match status" value="1"/>
</dbReference>
<dbReference type="Proteomes" id="UP000006727">
    <property type="component" value="Chromosome 12"/>
</dbReference>